<feature type="region of interest" description="Disordered" evidence="1">
    <location>
        <begin position="139"/>
        <end position="228"/>
    </location>
</feature>
<dbReference type="RefSeq" id="WP_317980780.1">
    <property type="nucleotide sequence ID" value="NZ_BTCL01000013.1"/>
</dbReference>
<dbReference type="InterPro" id="IPR054331">
    <property type="entry name" value="LiaF_TM"/>
</dbReference>
<accession>A0ABQ6NR23</accession>
<evidence type="ECO:0000259" key="3">
    <source>
        <dbReference type="Pfam" id="PF09922"/>
    </source>
</evidence>
<evidence type="ECO:0000313" key="6">
    <source>
        <dbReference type="Proteomes" id="UP001285921"/>
    </source>
</evidence>
<keyword evidence="2" id="KW-0472">Membrane</keyword>
<evidence type="ECO:0000256" key="1">
    <source>
        <dbReference type="SAM" id="MobiDB-lite"/>
    </source>
</evidence>
<feature type="compositionally biased region" description="Basic and acidic residues" evidence="1">
    <location>
        <begin position="216"/>
        <end position="225"/>
    </location>
</feature>
<dbReference type="Pfam" id="PF09922">
    <property type="entry name" value="LiaF-like_C"/>
    <property type="match status" value="1"/>
</dbReference>
<dbReference type="EMBL" id="BTCL01000013">
    <property type="protein sequence ID" value="GMK46515.1"/>
    <property type="molecule type" value="Genomic_DNA"/>
</dbReference>
<gene>
    <name evidence="5" type="ORF">PghCCS26_36440</name>
</gene>
<feature type="transmembrane region" description="Helical" evidence="2">
    <location>
        <begin position="9"/>
        <end position="30"/>
    </location>
</feature>
<evidence type="ECO:0008006" key="7">
    <source>
        <dbReference type="Google" id="ProtNLM"/>
    </source>
</evidence>
<feature type="domain" description="Cell wall-active antibiotics response LiaF-like C-terminal" evidence="3">
    <location>
        <begin position="251"/>
        <end position="365"/>
    </location>
</feature>
<feature type="compositionally biased region" description="Basic and acidic residues" evidence="1">
    <location>
        <begin position="175"/>
        <end position="191"/>
    </location>
</feature>
<feature type="compositionally biased region" description="Basic residues" evidence="1">
    <location>
        <begin position="192"/>
        <end position="215"/>
    </location>
</feature>
<name>A0ABQ6NR23_9BACL</name>
<evidence type="ECO:0000256" key="2">
    <source>
        <dbReference type="SAM" id="Phobius"/>
    </source>
</evidence>
<comment type="caution">
    <text evidence="5">The sequence shown here is derived from an EMBL/GenBank/DDBJ whole genome shotgun (WGS) entry which is preliminary data.</text>
</comment>
<keyword evidence="6" id="KW-1185">Reference proteome</keyword>
<feature type="transmembrane region" description="Helical" evidence="2">
    <location>
        <begin position="42"/>
        <end position="59"/>
    </location>
</feature>
<dbReference type="InterPro" id="IPR024425">
    <property type="entry name" value="LiaF-like_C"/>
</dbReference>
<dbReference type="InterPro" id="IPR047793">
    <property type="entry name" value="LiaF_C"/>
</dbReference>
<feature type="transmembrane region" description="Helical" evidence="2">
    <location>
        <begin position="66"/>
        <end position="88"/>
    </location>
</feature>
<feature type="compositionally biased region" description="Polar residues" evidence="1">
    <location>
        <begin position="154"/>
        <end position="163"/>
    </location>
</feature>
<keyword evidence="2" id="KW-0812">Transmembrane</keyword>
<evidence type="ECO:0000259" key="4">
    <source>
        <dbReference type="Pfam" id="PF22570"/>
    </source>
</evidence>
<dbReference type="NCBIfam" id="NF040535">
    <property type="entry name" value="LiaF_C_term"/>
    <property type="match status" value="1"/>
</dbReference>
<organism evidence="5 6">
    <name type="scientific">Paenibacillus glycanilyticus</name>
    <dbReference type="NCBI Taxonomy" id="126569"/>
    <lineage>
        <taxon>Bacteria</taxon>
        <taxon>Bacillati</taxon>
        <taxon>Bacillota</taxon>
        <taxon>Bacilli</taxon>
        <taxon>Bacillales</taxon>
        <taxon>Paenibacillaceae</taxon>
        <taxon>Paenibacillus</taxon>
    </lineage>
</organism>
<protein>
    <recommendedName>
        <fullName evidence="7">Cell wall-active antibiotics response protein</fullName>
    </recommendedName>
</protein>
<evidence type="ECO:0000313" key="5">
    <source>
        <dbReference type="EMBL" id="GMK46515.1"/>
    </source>
</evidence>
<feature type="transmembrane region" description="Helical" evidence="2">
    <location>
        <begin position="94"/>
        <end position="111"/>
    </location>
</feature>
<proteinExistence type="predicted"/>
<feature type="domain" description="LiaF transmembrane" evidence="4">
    <location>
        <begin position="10"/>
        <end position="117"/>
    </location>
</feature>
<keyword evidence="2" id="KW-1133">Transmembrane helix</keyword>
<dbReference type="Proteomes" id="UP001285921">
    <property type="component" value="Unassembled WGS sequence"/>
</dbReference>
<sequence length="369" mass="42296">MNGSFLNRLFSGLVIISVGVFFLLKQLGMIDYDISIGEIISNYWPVVLLWIGLHGLLAGRQGHGSGWWAGIMIILGFLFLGHNLEWFAWSFSDIISYAWPIIIILVGINFLRRPRHRHQEPPQYEDEWKSYNAYTDYKGEVPSAPPLHPDPTKPGSTDGSQDSAGEEDSSAFNGRNERGEPAGDFREEPLHRMRHHDMRQQFRRQLHEQKRHIREHKQQVREHIREHRHRAKHGSFEYWNHDPHAQSRSGFIGDIHIGQDYWELKPLNISHFIGDTIVDLTKAQIPLGETKICISSFIGDVKVYVPNDYEVGVQVVSSAFVGDVKILGQKEGGMFKSIHIHSPYYEETDKKIKLVVSTFVGDVRVTKVG</sequence>
<reference evidence="5 6" key="1">
    <citation type="submission" date="2023-05" db="EMBL/GenBank/DDBJ databases">
        <title>Draft genome of Paenibacillus sp. CCS26.</title>
        <authorList>
            <person name="Akita H."/>
            <person name="Shinto Y."/>
            <person name="Kimura Z."/>
        </authorList>
    </citation>
    <scope>NUCLEOTIDE SEQUENCE [LARGE SCALE GENOMIC DNA]</scope>
    <source>
        <strain evidence="5 6">CCS26</strain>
    </source>
</reference>
<dbReference type="Pfam" id="PF22570">
    <property type="entry name" value="LiaF-TM"/>
    <property type="match status" value="1"/>
</dbReference>